<evidence type="ECO:0000259" key="4">
    <source>
        <dbReference type="PROSITE" id="PS50949"/>
    </source>
</evidence>
<dbReference type="PRINTS" id="PR00035">
    <property type="entry name" value="HTHGNTR"/>
</dbReference>
<evidence type="ECO:0000313" key="5">
    <source>
        <dbReference type="EMBL" id="SAI70666.1"/>
    </source>
</evidence>
<evidence type="ECO:0000313" key="6">
    <source>
        <dbReference type="Proteomes" id="UP000076825"/>
    </source>
</evidence>
<dbReference type="Pfam" id="PF00392">
    <property type="entry name" value="GntR"/>
    <property type="match status" value="1"/>
</dbReference>
<dbReference type="AlphaFoldDB" id="A0A157NSZ7"/>
<gene>
    <name evidence="5" type="primary">lutR_4</name>
    <name evidence="5" type="ORF">SAMEA3906487_02341</name>
</gene>
<name>A0A157NSZ7_9BORD</name>
<dbReference type="PATRIC" id="fig|123899.6.peg.2328"/>
<dbReference type="CDD" id="cd07377">
    <property type="entry name" value="WHTH_GntR"/>
    <property type="match status" value="1"/>
</dbReference>
<dbReference type="SMART" id="SM00895">
    <property type="entry name" value="FCD"/>
    <property type="match status" value="1"/>
</dbReference>
<dbReference type="KEGG" id="btrm:SAMEA390648702341"/>
<organism evidence="5 6">
    <name type="scientific">Bordetella trematum</name>
    <dbReference type="NCBI Taxonomy" id="123899"/>
    <lineage>
        <taxon>Bacteria</taxon>
        <taxon>Pseudomonadati</taxon>
        <taxon>Pseudomonadota</taxon>
        <taxon>Betaproteobacteria</taxon>
        <taxon>Burkholderiales</taxon>
        <taxon>Alcaligenaceae</taxon>
        <taxon>Bordetella</taxon>
    </lineage>
</organism>
<dbReference type="SUPFAM" id="SSF46785">
    <property type="entry name" value="Winged helix' DNA-binding domain"/>
    <property type="match status" value="1"/>
</dbReference>
<reference evidence="5 6" key="1">
    <citation type="submission" date="2016-04" db="EMBL/GenBank/DDBJ databases">
        <authorList>
            <consortium name="Pathogen Informatics"/>
        </authorList>
    </citation>
    <scope>NUCLEOTIDE SEQUENCE [LARGE SCALE GENOMIC DNA]</scope>
    <source>
        <strain evidence="5 6">H044680328</strain>
    </source>
</reference>
<dbReference type="InterPro" id="IPR011711">
    <property type="entry name" value="GntR_C"/>
</dbReference>
<dbReference type="InterPro" id="IPR036388">
    <property type="entry name" value="WH-like_DNA-bd_sf"/>
</dbReference>
<proteinExistence type="predicted"/>
<dbReference type="EMBL" id="LT546645">
    <property type="protein sequence ID" value="SAI70666.1"/>
    <property type="molecule type" value="Genomic_DNA"/>
</dbReference>
<dbReference type="PROSITE" id="PS50949">
    <property type="entry name" value="HTH_GNTR"/>
    <property type="match status" value="1"/>
</dbReference>
<evidence type="ECO:0000256" key="2">
    <source>
        <dbReference type="ARBA" id="ARBA00023125"/>
    </source>
</evidence>
<protein>
    <submittedName>
        <fullName evidence="5">GntR family transcriptional regulator</fullName>
    </submittedName>
</protein>
<dbReference type="GeneID" id="56590394"/>
<dbReference type="Proteomes" id="UP000076825">
    <property type="component" value="Chromosome 1"/>
</dbReference>
<dbReference type="PANTHER" id="PTHR43537">
    <property type="entry name" value="TRANSCRIPTIONAL REGULATOR, GNTR FAMILY"/>
    <property type="match status" value="1"/>
</dbReference>
<keyword evidence="2" id="KW-0238">DNA-binding</keyword>
<dbReference type="InterPro" id="IPR008920">
    <property type="entry name" value="TF_FadR/GntR_C"/>
</dbReference>
<accession>A0A157NSZ7</accession>
<evidence type="ECO:0000256" key="1">
    <source>
        <dbReference type="ARBA" id="ARBA00023015"/>
    </source>
</evidence>
<dbReference type="STRING" id="123899.SAMEA3906487_02341"/>
<keyword evidence="1" id="KW-0805">Transcription regulation</keyword>
<dbReference type="SUPFAM" id="SSF48008">
    <property type="entry name" value="GntR ligand-binding domain-like"/>
    <property type="match status" value="1"/>
</dbReference>
<evidence type="ECO:0000256" key="3">
    <source>
        <dbReference type="ARBA" id="ARBA00023163"/>
    </source>
</evidence>
<keyword evidence="3" id="KW-0804">Transcription</keyword>
<dbReference type="Gene3D" id="1.20.120.530">
    <property type="entry name" value="GntR ligand-binding domain-like"/>
    <property type="match status" value="1"/>
</dbReference>
<feature type="domain" description="HTH gntR-type" evidence="4">
    <location>
        <begin position="15"/>
        <end position="83"/>
    </location>
</feature>
<keyword evidence="6" id="KW-1185">Reference proteome</keyword>
<dbReference type="InterPro" id="IPR036390">
    <property type="entry name" value="WH_DNA-bd_sf"/>
</dbReference>
<dbReference type="GO" id="GO:0003677">
    <property type="term" value="F:DNA binding"/>
    <property type="evidence" value="ECO:0007669"/>
    <property type="project" value="UniProtKB-KW"/>
</dbReference>
<dbReference type="PANTHER" id="PTHR43537:SF5">
    <property type="entry name" value="UXU OPERON TRANSCRIPTIONAL REGULATOR"/>
    <property type="match status" value="1"/>
</dbReference>
<dbReference type="SMART" id="SM00345">
    <property type="entry name" value="HTH_GNTR"/>
    <property type="match status" value="1"/>
</dbReference>
<dbReference type="eggNOG" id="COG2186">
    <property type="taxonomic scope" value="Bacteria"/>
</dbReference>
<dbReference type="Gene3D" id="1.10.10.10">
    <property type="entry name" value="Winged helix-like DNA-binding domain superfamily/Winged helix DNA-binding domain"/>
    <property type="match status" value="1"/>
</dbReference>
<dbReference type="GO" id="GO:0003700">
    <property type="term" value="F:DNA-binding transcription factor activity"/>
    <property type="evidence" value="ECO:0007669"/>
    <property type="project" value="InterPro"/>
</dbReference>
<dbReference type="InterPro" id="IPR000524">
    <property type="entry name" value="Tscrpt_reg_HTH_GntR"/>
</dbReference>
<sequence>MSLNDAGEFLLGGRENLPQRVSEEMLRMIRSATFKPGERLPTEPQLAATFGVSRNVVREAVATLRSKGILMTRRGIGTFVSETALYPAFEIHPDDLLEPAALMQIFQLRLEVESGAAAIAARERSAEQLEQIGSALIRVNESAPNWEQGAQKAVDFHLAIAQATNNAYFEQLMAHLRVAIHQAVRTLRYLDDGKGRTQQIESEHRAIYEAIRQSDADAARTAMRAHLQSGMYNYQRIFRERKAQ</sequence>
<dbReference type="Pfam" id="PF07729">
    <property type="entry name" value="FCD"/>
    <property type="match status" value="1"/>
</dbReference>
<dbReference type="RefSeq" id="WP_025518262.1">
    <property type="nucleotide sequence ID" value="NZ_CP016340.1"/>
</dbReference>